<evidence type="ECO:0000313" key="1">
    <source>
        <dbReference type="EMBL" id="GAA4353682.1"/>
    </source>
</evidence>
<reference evidence="2" key="1">
    <citation type="journal article" date="2019" name="Int. J. Syst. Evol. Microbiol.">
        <title>The Global Catalogue of Microorganisms (GCM) 10K type strain sequencing project: providing services to taxonomists for standard genome sequencing and annotation.</title>
        <authorList>
            <consortium name="The Broad Institute Genomics Platform"/>
            <consortium name="The Broad Institute Genome Sequencing Center for Infectious Disease"/>
            <person name="Wu L."/>
            <person name="Ma J."/>
        </authorList>
    </citation>
    <scope>NUCLEOTIDE SEQUENCE [LARGE SCALE GENOMIC DNA]</scope>
    <source>
        <strain evidence="2">JCM 17727</strain>
    </source>
</reference>
<dbReference type="Proteomes" id="UP001501294">
    <property type="component" value="Unassembled WGS sequence"/>
</dbReference>
<sequence>MNKEMFLKVLFSTDNKVQSIYEEHVLYYEEELIYLFLSEIADFFTEQYLTNGSWNKKFVHLLDVAFDEGDDDVLTITSLGLLENFDRSHRSYNELTEAVSDSVKLEMQKYD</sequence>
<evidence type="ECO:0000313" key="2">
    <source>
        <dbReference type="Proteomes" id="UP001501294"/>
    </source>
</evidence>
<evidence type="ECO:0008006" key="3">
    <source>
        <dbReference type="Google" id="ProtNLM"/>
    </source>
</evidence>
<accession>A0ABP8I8M6</accession>
<dbReference type="EMBL" id="BAABFU010000003">
    <property type="protein sequence ID" value="GAA4353682.1"/>
    <property type="molecule type" value="Genomic_DNA"/>
</dbReference>
<comment type="caution">
    <text evidence="1">The sequence shown here is derived from an EMBL/GenBank/DDBJ whole genome shotgun (WGS) entry which is preliminary data.</text>
</comment>
<gene>
    <name evidence="1" type="ORF">GCM10023150_22580</name>
</gene>
<name>A0ABP8I8M6_9GAMM</name>
<keyword evidence="2" id="KW-1185">Reference proteome</keyword>
<protein>
    <recommendedName>
        <fullName evidence="3">Colicin D immunity protein domain-containing protein</fullName>
    </recommendedName>
</protein>
<dbReference type="RefSeq" id="WP_223578981.1">
    <property type="nucleotide sequence ID" value="NZ_BAABFU010000003.1"/>
</dbReference>
<organism evidence="1 2">
    <name type="scientific">Kangiella taiwanensis</name>
    <dbReference type="NCBI Taxonomy" id="1079179"/>
    <lineage>
        <taxon>Bacteria</taxon>
        <taxon>Pseudomonadati</taxon>
        <taxon>Pseudomonadota</taxon>
        <taxon>Gammaproteobacteria</taxon>
        <taxon>Kangiellales</taxon>
        <taxon>Kangiellaceae</taxon>
        <taxon>Kangiella</taxon>
    </lineage>
</organism>
<proteinExistence type="predicted"/>